<feature type="signal peptide" evidence="1">
    <location>
        <begin position="1"/>
        <end position="22"/>
    </location>
</feature>
<sequence>MSKTIHRPLLLLCALLPASALSAPLAAATPELAAVERASLFTHAPGARIEDAGVIVIPGGSSPRREAFEVVRDAQGQRIVTSVIRSDVDQWRVEGRWVYGADGQAQAARGIGDYAGQPVVVDIAIVDGQASITADIGGSPVEATAACDPCLIDMAPSALPMFTMTRLYDEAAGGVQHFNWIGRGLIRDEVLTNGRVSLHKLGSGTFTAPDEATSAVRQYAFTEVLEHPDTGHLIELAFNLYVDADDRPLGFAMPNLNAMRLGFEALPQQLPPIFAGSAAD</sequence>
<accession>A0A9X0WG50</accession>
<dbReference type="RefSeq" id="WP_242467403.1">
    <property type="nucleotide sequence ID" value="NZ_NRSD01000002.1"/>
</dbReference>
<evidence type="ECO:0000313" key="3">
    <source>
        <dbReference type="Proteomes" id="UP001138802"/>
    </source>
</evidence>
<keyword evidence="3" id="KW-1185">Reference proteome</keyword>
<dbReference type="Proteomes" id="UP001138802">
    <property type="component" value="Unassembled WGS sequence"/>
</dbReference>
<keyword evidence="1" id="KW-0732">Signal</keyword>
<feature type="chain" id="PRO_5040960702" evidence="1">
    <location>
        <begin position="23"/>
        <end position="280"/>
    </location>
</feature>
<dbReference type="AlphaFoldDB" id="A0A9X0WG50"/>
<gene>
    <name evidence="2" type="ORF">CKO25_02530</name>
</gene>
<organism evidence="2 3">
    <name type="scientific">Thiocapsa imhoffii</name>
    <dbReference type="NCBI Taxonomy" id="382777"/>
    <lineage>
        <taxon>Bacteria</taxon>
        <taxon>Pseudomonadati</taxon>
        <taxon>Pseudomonadota</taxon>
        <taxon>Gammaproteobacteria</taxon>
        <taxon>Chromatiales</taxon>
        <taxon>Chromatiaceae</taxon>
        <taxon>Thiocapsa</taxon>
    </lineage>
</organism>
<reference evidence="2 3" key="1">
    <citation type="journal article" date="2020" name="Microorganisms">
        <title>Osmotic Adaptation and Compatible Solute Biosynthesis of Phototrophic Bacteria as Revealed from Genome Analyses.</title>
        <authorList>
            <person name="Imhoff J.F."/>
            <person name="Rahn T."/>
            <person name="Kunzel S."/>
            <person name="Keller A."/>
            <person name="Neulinger S.C."/>
        </authorList>
    </citation>
    <scope>NUCLEOTIDE SEQUENCE [LARGE SCALE GENOMIC DNA]</scope>
    <source>
        <strain evidence="2 3">DSM 21303</strain>
    </source>
</reference>
<comment type="caution">
    <text evidence="2">The sequence shown here is derived from an EMBL/GenBank/DDBJ whole genome shotgun (WGS) entry which is preliminary data.</text>
</comment>
<evidence type="ECO:0000313" key="2">
    <source>
        <dbReference type="EMBL" id="MBK1643552.1"/>
    </source>
</evidence>
<name>A0A9X0WG50_9GAMM</name>
<evidence type="ECO:0000256" key="1">
    <source>
        <dbReference type="SAM" id="SignalP"/>
    </source>
</evidence>
<dbReference type="EMBL" id="NRSD01000002">
    <property type="protein sequence ID" value="MBK1643552.1"/>
    <property type="molecule type" value="Genomic_DNA"/>
</dbReference>
<proteinExistence type="predicted"/>
<protein>
    <submittedName>
        <fullName evidence="2">Uncharacterized protein</fullName>
    </submittedName>
</protein>